<dbReference type="CDD" id="cd16430">
    <property type="entry name" value="TraB"/>
    <property type="match status" value="1"/>
</dbReference>
<evidence type="ECO:0000256" key="2">
    <source>
        <dbReference type="SAM" id="MobiDB-lite"/>
    </source>
</evidence>
<dbReference type="EMBL" id="CP133217">
    <property type="protein sequence ID" value="WML86621.1"/>
    <property type="molecule type" value="Genomic_DNA"/>
</dbReference>
<evidence type="ECO:0000256" key="1">
    <source>
        <dbReference type="SAM" id="Coils"/>
    </source>
</evidence>
<name>A0AA51MP07_9GAMM</name>
<feature type="compositionally biased region" description="Low complexity" evidence="2">
    <location>
        <begin position="189"/>
        <end position="203"/>
    </location>
</feature>
<keyword evidence="3" id="KW-1133">Transmembrane helix</keyword>
<feature type="coiled-coil region" evidence="1">
    <location>
        <begin position="72"/>
        <end position="120"/>
    </location>
</feature>
<keyword evidence="6" id="KW-1185">Reference proteome</keyword>
<sequence length="491" mass="50990">MSAEPSVPDAASVSRQQKRLLFGGGSGLFALLLGLMWLADDQPQPDEQPLHTAKVEQVEAVARKISDEEIWTAKADAALQEMRRNNEAIKQQMAQVKRDNETLNTTVQEQRTQVQALQQAAAQDKPADTWVAPPLPAANLDAIVPPLASGTAALPAPLDAPAQPAPLPAPPQQPEAGIVHIIVGEEAAPDAAADTGAPSPAAGVKPISQAAGANPSQPLVAPQQIAVTDYTGKDGGHQPPTAQARPKQQTYLPSGSFFKAELIASLDAPTGGNAQQNPHPVLLVVRDNAFLPNRFRAKAKECHVLASGYGDIASERVNLRTEKLSCVLKDGTVIDTKLDAYIAGEDGKSGVRGNLVSKQGALIANALLAGTLGGLGQGLAQAATTVTQTGSGAVTSVSPNQALEFGLYTGSGSALNKLADYYIKAAEKTFPILEVAAGREVTIILLSGLDMAGDFSGTSATQHSQAALQPIVTAADQAQAGKSLRREASTW</sequence>
<evidence type="ECO:0000313" key="4">
    <source>
        <dbReference type="EMBL" id="MDQ5767920.1"/>
    </source>
</evidence>
<organism evidence="5">
    <name type="scientific">Thiothrix subterranea</name>
    <dbReference type="NCBI Taxonomy" id="2735563"/>
    <lineage>
        <taxon>Bacteria</taxon>
        <taxon>Pseudomonadati</taxon>
        <taxon>Pseudomonadota</taxon>
        <taxon>Gammaproteobacteria</taxon>
        <taxon>Thiotrichales</taxon>
        <taxon>Thiotrichaceae</taxon>
        <taxon>Thiothrix</taxon>
    </lineage>
</organism>
<dbReference type="EMBL" id="JAVFKN010000004">
    <property type="protein sequence ID" value="MDQ5767920.1"/>
    <property type="molecule type" value="Genomic_DNA"/>
</dbReference>
<dbReference type="RefSeq" id="WP_308134038.1">
    <property type="nucleotide sequence ID" value="NZ_CP133217.1"/>
</dbReference>
<protein>
    <submittedName>
        <fullName evidence="5">TrbI/VirB10 family protein</fullName>
    </submittedName>
</protein>
<feature type="region of interest" description="Disordered" evidence="2">
    <location>
        <begin position="229"/>
        <end position="248"/>
    </location>
</feature>
<keyword evidence="1" id="KW-0175">Coiled coil</keyword>
<feature type="region of interest" description="Disordered" evidence="2">
    <location>
        <begin position="189"/>
        <end position="219"/>
    </location>
</feature>
<accession>A0AA51MP07</accession>
<dbReference type="AlphaFoldDB" id="A0AA51MP07"/>
<proteinExistence type="predicted"/>
<dbReference type="Pfam" id="PF03743">
    <property type="entry name" value="TrbI"/>
    <property type="match status" value="1"/>
</dbReference>
<evidence type="ECO:0000313" key="6">
    <source>
        <dbReference type="Proteomes" id="UP001223336"/>
    </source>
</evidence>
<reference evidence="5 6" key="1">
    <citation type="submission" date="2023-08" db="EMBL/GenBank/DDBJ databases">
        <title>New molecular markers tilS and rpoB for phylogenetic and monitoring studies of the genus Thiothrix biodiversity.</title>
        <authorList>
            <person name="Ravin N.V."/>
            <person name="Smolyakov D."/>
            <person name="Markov N.D."/>
            <person name="Beletsky A.V."/>
            <person name="Mardanov A.V."/>
            <person name="Rudenko T.S."/>
            <person name="Grabovich M.Y."/>
        </authorList>
    </citation>
    <scope>NUCLEOTIDE SEQUENCE</scope>
    <source>
        <strain evidence="5">DNT52</strain>
        <strain evidence="4 6">H33</strain>
    </source>
</reference>
<keyword evidence="3" id="KW-0472">Membrane</keyword>
<dbReference type="InterPro" id="IPR005498">
    <property type="entry name" value="T4SS_VirB10/TraB/TrbI"/>
</dbReference>
<feature type="transmembrane region" description="Helical" evidence="3">
    <location>
        <begin position="20"/>
        <end position="39"/>
    </location>
</feature>
<gene>
    <name evidence="4" type="ORF">RCC75_05240</name>
    <name evidence="5" type="ORF">RCG00_20340</name>
</gene>
<dbReference type="Proteomes" id="UP001223336">
    <property type="component" value="Unassembled WGS sequence"/>
</dbReference>
<keyword evidence="3" id="KW-0812">Transmembrane</keyword>
<evidence type="ECO:0000256" key="3">
    <source>
        <dbReference type="SAM" id="Phobius"/>
    </source>
</evidence>
<dbReference type="Proteomes" id="UP001229862">
    <property type="component" value="Chromosome"/>
</dbReference>
<evidence type="ECO:0000313" key="5">
    <source>
        <dbReference type="EMBL" id="WML86621.1"/>
    </source>
</evidence>